<gene>
    <name evidence="2" type="ORF">LITE_LOCUS33044</name>
</gene>
<accession>A0AAV0NF32</accession>
<dbReference type="InterPro" id="IPR002554">
    <property type="entry name" value="PP2A_B56"/>
</dbReference>
<dbReference type="GO" id="GO:0000159">
    <property type="term" value="C:protein phosphatase type 2A complex"/>
    <property type="evidence" value="ECO:0007669"/>
    <property type="project" value="InterPro"/>
</dbReference>
<evidence type="ECO:0000256" key="1">
    <source>
        <dbReference type="SAM" id="Phobius"/>
    </source>
</evidence>
<organism evidence="2 3">
    <name type="scientific">Linum tenue</name>
    <dbReference type="NCBI Taxonomy" id="586396"/>
    <lineage>
        <taxon>Eukaryota</taxon>
        <taxon>Viridiplantae</taxon>
        <taxon>Streptophyta</taxon>
        <taxon>Embryophyta</taxon>
        <taxon>Tracheophyta</taxon>
        <taxon>Spermatophyta</taxon>
        <taxon>Magnoliopsida</taxon>
        <taxon>eudicotyledons</taxon>
        <taxon>Gunneridae</taxon>
        <taxon>Pentapetalae</taxon>
        <taxon>rosids</taxon>
        <taxon>fabids</taxon>
        <taxon>Malpighiales</taxon>
        <taxon>Linaceae</taxon>
        <taxon>Linum</taxon>
    </lineage>
</organism>
<dbReference type="Pfam" id="PF01603">
    <property type="entry name" value="B56"/>
    <property type="match status" value="1"/>
</dbReference>
<protein>
    <submittedName>
        <fullName evidence="2">Uncharacterized protein</fullName>
    </submittedName>
</protein>
<dbReference type="EMBL" id="CAMGYJ010000008">
    <property type="protein sequence ID" value="CAI0457225.1"/>
    <property type="molecule type" value="Genomic_DNA"/>
</dbReference>
<name>A0AAV0NF32_9ROSI</name>
<dbReference type="InterPro" id="IPR016024">
    <property type="entry name" value="ARM-type_fold"/>
</dbReference>
<comment type="caution">
    <text evidence="2">The sequence shown here is derived from an EMBL/GenBank/DDBJ whole genome shotgun (WGS) entry which is preliminary data.</text>
</comment>
<dbReference type="Gene3D" id="1.25.10.10">
    <property type="entry name" value="Leucine-rich Repeat Variant"/>
    <property type="match status" value="2"/>
</dbReference>
<sequence length="279" mass="31560">MVINLHARGLAKLPGSSKFRGVEFEHQKGRAIDGPRVNPLASCELGEGVFFLCAKGPASNLWQIEGVGSFIRKTINNIFYRFIFKTEIHDGITVLLVILGCIINGFALLLKEEHKGLLKYWPVSNSFEEVIFFSELEEVLEAIQPARFQRCTWFLVCPDLLVPDQFSFSGILVGGREDFVVMERQSRLESNQAGPTDKITHQLPSERNARRHWIQAAQSLTLNVWKISPTMIWSYSMHACSISRSTNLRKVRSSRDGKPPGRDCRHESFIKQRASVGLS</sequence>
<evidence type="ECO:0000313" key="2">
    <source>
        <dbReference type="EMBL" id="CAI0457225.1"/>
    </source>
</evidence>
<dbReference type="AlphaFoldDB" id="A0AAV0NF32"/>
<dbReference type="GO" id="GO:0007165">
    <property type="term" value="P:signal transduction"/>
    <property type="evidence" value="ECO:0007669"/>
    <property type="project" value="InterPro"/>
</dbReference>
<proteinExistence type="predicted"/>
<keyword evidence="3" id="KW-1185">Reference proteome</keyword>
<dbReference type="PANTHER" id="PTHR10257:SF3">
    <property type="entry name" value="SERINE_THREONINE-PROTEIN PHOSPHATASE 2A 56 KDA REGULATORY SUBUNIT GAMMA ISOFORM"/>
    <property type="match status" value="1"/>
</dbReference>
<dbReference type="Proteomes" id="UP001154282">
    <property type="component" value="Unassembled WGS sequence"/>
</dbReference>
<dbReference type="GO" id="GO:0019888">
    <property type="term" value="F:protein phosphatase regulator activity"/>
    <property type="evidence" value="ECO:0007669"/>
    <property type="project" value="InterPro"/>
</dbReference>
<evidence type="ECO:0000313" key="3">
    <source>
        <dbReference type="Proteomes" id="UP001154282"/>
    </source>
</evidence>
<dbReference type="InterPro" id="IPR011989">
    <property type="entry name" value="ARM-like"/>
</dbReference>
<keyword evidence="1" id="KW-0812">Transmembrane</keyword>
<keyword evidence="1" id="KW-1133">Transmembrane helix</keyword>
<reference evidence="2" key="1">
    <citation type="submission" date="2022-08" db="EMBL/GenBank/DDBJ databases">
        <authorList>
            <person name="Gutierrez-Valencia J."/>
        </authorList>
    </citation>
    <scope>NUCLEOTIDE SEQUENCE</scope>
</reference>
<feature type="transmembrane region" description="Helical" evidence="1">
    <location>
        <begin position="91"/>
        <end position="110"/>
    </location>
</feature>
<dbReference type="PANTHER" id="PTHR10257">
    <property type="entry name" value="SERINE/THREONINE PROTEIN PHOSPHATASE 2A PP2A REGULATORY SUBUNIT B"/>
    <property type="match status" value="1"/>
</dbReference>
<keyword evidence="1" id="KW-0472">Membrane</keyword>
<dbReference type="SUPFAM" id="SSF48371">
    <property type="entry name" value="ARM repeat"/>
    <property type="match status" value="1"/>
</dbReference>